<sequence>MNHAPYFYLGLAISLMSSVLWYSWHLWSKVPFFSIANATPSINADVEWHPPNATGINNLTTAINGTDVYGFIFNSSMTPGDDYGVYNFCNMPHVRRKEYKRPDDGFELKYVEVDNTFPIEPYPWSCSDESLFYYGQPQNGNHSAHTYWRGYQSPSNPFQPSGFQNSSCQFPQITRDGLEDSWRHGRDLWEVYHDMLRFLPGVRQGVEVEVTYRVTGNVITSQVAGMVVSGMYGTEEDVPLLKQPSTVDSLEPTYSCPPASDLFNHIKSTSAWAQHLDLSQPLFNTLDSVSDVPSSSSSFHVSWDHYFDNLSARLCHQKPLPCKIGDPSRCVTQDNANAVFRLGEWEYSYIYRDAPESLSASAGSFGVWIAELTQNIRDMVDGKSRVLYRHNIAHDGSLARLLSILQVEVMVWPGMGSEVVFEVYSKKENGNWYIRVLWGGKVLRSSSPQLGVIDMVPLDQVLAYFDGLVGVRASRVVAFCTSS</sequence>
<dbReference type="AlphaFoldDB" id="A0A9P8LDC6"/>
<comment type="caution">
    <text evidence="2">The sequence shown here is derived from an EMBL/GenBank/DDBJ whole genome shotgun (WGS) entry which is preliminary data.</text>
</comment>
<gene>
    <name evidence="2" type="ORF">GP486_003313</name>
</gene>
<dbReference type="InterPro" id="IPR050645">
    <property type="entry name" value="Histidine_acid_phosphatase"/>
</dbReference>
<dbReference type="SUPFAM" id="SSF53254">
    <property type="entry name" value="Phosphoglycerate mutase-like"/>
    <property type="match status" value="1"/>
</dbReference>
<evidence type="ECO:0000313" key="2">
    <source>
        <dbReference type="EMBL" id="KAH0561984.1"/>
    </source>
</evidence>
<dbReference type="GO" id="GO:0016791">
    <property type="term" value="F:phosphatase activity"/>
    <property type="evidence" value="ECO:0007669"/>
    <property type="project" value="TreeGrafter"/>
</dbReference>
<reference evidence="2" key="1">
    <citation type="submission" date="2021-03" db="EMBL/GenBank/DDBJ databases">
        <title>Comparative genomics and phylogenomic investigation of the class Geoglossomycetes provide insights into ecological specialization and systematics.</title>
        <authorList>
            <person name="Melie T."/>
            <person name="Pirro S."/>
            <person name="Miller A.N."/>
            <person name="Quandt A."/>
        </authorList>
    </citation>
    <scope>NUCLEOTIDE SEQUENCE</scope>
    <source>
        <strain evidence="2">CAQ_001_2017</strain>
    </source>
</reference>
<keyword evidence="1" id="KW-0472">Membrane</keyword>
<keyword evidence="3" id="KW-1185">Reference proteome</keyword>
<feature type="transmembrane region" description="Helical" evidence="1">
    <location>
        <begin position="6"/>
        <end position="24"/>
    </location>
</feature>
<dbReference type="Proteomes" id="UP000750711">
    <property type="component" value="Unassembled WGS sequence"/>
</dbReference>
<keyword evidence="1" id="KW-0812">Transmembrane</keyword>
<name>A0A9P8LDC6_9PEZI</name>
<organism evidence="2 3">
    <name type="scientific">Trichoglossum hirsutum</name>
    <dbReference type="NCBI Taxonomy" id="265104"/>
    <lineage>
        <taxon>Eukaryota</taxon>
        <taxon>Fungi</taxon>
        <taxon>Dikarya</taxon>
        <taxon>Ascomycota</taxon>
        <taxon>Pezizomycotina</taxon>
        <taxon>Geoglossomycetes</taxon>
        <taxon>Geoglossales</taxon>
        <taxon>Geoglossaceae</taxon>
        <taxon>Trichoglossum</taxon>
    </lineage>
</organism>
<dbReference type="InterPro" id="IPR029033">
    <property type="entry name" value="His_PPase_superfam"/>
</dbReference>
<evidence type="ECO:0000256" key="1">
    <source>
        <dbReference type="SAM" id="Phobius"/>
    </source>
</evidence>
<protein>
    <submittedName>
        <fullName evidence="2">Uncharacterized protein</fullName>
    </submittedName>
</protein>
<proteinExistence type="predicted"/>
<accession>A0A9P8LDC6</accession>
<dbReference type="PANTHER" id="PTHR11567">
    <property type="entry name" value="ACID PHOSPHATASE-RELATED"/>
    <property type="match status" value="1"/>
</dbReference>
<dbReference type="Gene3D" id="3.40.50.1240">
    <property type="entry name" value="Phosphoglycerate mutase-like"/>
    <property type="match status" value="1"/>
</dbReference>
<keyword evidence="1" id="KW-1133">Transmembrane helix</keyword>
<evidence type="ECO:0000313" key="3">
    <source>
        <dbReference type="Proteomes" id="UP000750711"/>
    </source>
</evidence>
<dbReference type="EMBL" id="JAGHQM010000437">
    <property type="protein sequence ID" value="KAH0561984.1"/>
    <property type="molecule type" value="Genomic_DNA"/>
</dbReference>
<dbReference type="PANTHER" id="PTHR11567:SF195">
    <property type="entry name" value="ACID PHOSPHATASE, PUTATIVE (AFU_ORTHOLOGUE AFUA_3G14570)-RELATED"/>
    <property type="match status" value="1"/>
</dbReference>